<dbReference type="PRINTS" id="PR00038">
    <property type="entry name" value="HTHLUXR"/>
</dbReference>
<protein>
    <submittedName>
        <fullName evidence="5">Helix-turn-helix transcriptional regulator</fullName>
    </submittedName>
</protein>
<dbReference type="EMBL" id="JAEVHM010000012">
    <property type="protein sequence ID" value="MBM0231282.1"/>
    <property type="molecule type" value="Genomic_DNA"/>
</dbReference>
<dbReference type="RefSeq" id="WP_203173754.1">
    <property type="nucleotide sequence ID" value="NZ_JAEVHM010000012.1"/>
</dbReference>
<keyword evidence="2" id="KW-0238">DNA-binding</keyword>
<keyword evidence="1" id="KW-0805">Transcription regulation</keyword>
<dbReference type="Gene3D" id="1.10.10.10">
    <property type="entry name" value="Winged helix-like DNA-binding domain superfamily/Winged helix DNA-binding domain"/>
    <property type="match status" value="1"/>
</dbReference>
<dbReference type="Proteomes" id="UP000601027">
    <property type="component" value="Unassembled WGS sequence"/>
</dbReference>
<evidence type="ECO:0000256" key="3">
    <source>
        <dbReference type="ARBA" id="ARBA00023163"/>
    </source>
</evidence>
<sequence>MLDLANSPRLRPAEAREAAHEAAALYARIGAPGDQSIADRRYVALAAAPHHYRPPNAGLGLLTPAEKRVAEILAGGATKKQAAGSLFVSFHTVDTQLRSIYQKLGINSRLQLVRAWDRYKATSN</sequence>
<evidence type="ECO:0000259" key="4">
    <source>
        <dbReference type="PROSITE" id="PS50043"/>
    </source>
</evidence>
<evidence type="ECO:0000313" key="5">
    <source>
        <dbReference type="EMBL" id="MBM0231282.1"/>
    </source>
</evidence>
<dbReference type="InterPro" id="IPR016032">
    <property type="entry name" value="Sig_transdc_resp-reg_C-effctor"/>
</dbReference>
<dbReference type="SUPFAM" id="SSF46894">
    <property type="entry name" value="C-terminal effector domain of the bipartite response regulators"/>
    <property type="match status" value="1"/>
</dbReference>
<dbReference type="PANTHER" id="PTHR44688:SF16">
    <property type="entry name" value="DNA-BINDING TRANSCRIPTIONAL ACTIVATOR DEVR_DOSR"/>
    <property type="match status" value="1"/>
</dbReference>
<dbReference type="SMART" id="SM00421">
    <property type="entry name" value="HTH_LUXR"/>
    <property type="match status" value="1"/>
</dbReference>
<dbReference type="Pfam" id="PF00196">
    <property type="entry name" value="GerE"/>
    <property type="match status" value="1"/>
</dbReference>
<evidence type="ECO:0000256" key="2">
    <source>
        <dbReference type="ARBA" id="ARBA00023125"/>
    </source>
</evidence>
<name>A0ABS1XPV8_9ACTN</name>
<keyword evidence="3" id="KW-0804">Transcription</keyword>
<dbReference type="InterPro" id="IPR000792">
    <property type="entry name" value="Tscrpt_reg_LuxR_C"/>
</dbReference>
<evidence type="ECO:0000313" key="6">
    <source>
        <dbReference type="Proteomes" id="UP000601027"/>
    </source>
</evidence>
<organism evidence="5 6">
    <name type="scientific">Micromonospora parastrephiae</name>
    <dbReference type="NCBI Taxonomy" id="2806101"/>
    <lineage>
        <taxon>Bacteria</taxon>
        <taxon>Bacillati</taxon>
        <taxon>Actinomycetota</taxon>
        <taxon>Actinomycetes</taxon>
        <taxon>Micromonosporales</taxon>
        <taxon>Micromonosporaceae</taxon>
        <taxon>Micromonospora</taxon>
    </lineage>
</organism>
<keyword evidence="6" id="KW-1185">Reference proteome</keyword>
<dbReference type="CDD" id="cd06170">
    <property type="entry name" value="LuxR_C_like"/>
    <property type="match status" value="1"/>
</dbReference>
<feature type="domain" description="HTH luxR-type" evidence="4">
    <location>
        <begin position="55"/>
        <end position="120"/>
    </location>
</feature>
<comment type="caution">
    <text evidence="5">The sequence shown here is derived from an EMBL/GenBank/DDBJ whole genome shotgun (WGS) entry which is preliminary data.</text>
</comment>
<dbReference type="InterPro" id="IPR036388">
    <property type="entry name" value="WH-like_DNA-bd_sf"/>
</dbReference>
<proteinExistence type="predicted"/>
<evidence type="ECO:0000256" key="1">
    <source>
        <dbReference type="ARBA" id="ARBA00023015"/>
    </source>
</evidence>
<dbReference type="PANTHER" id="PTHR44688">
    <property type="entry name" value="DNA-BINDING TRANSCRIPTIONAL ACTIVATOR DEVR_DOSR"/>
    <property type="match status" value="1"/>
</dbReference>
<gene>
    <name evidence="5" type="ORF">JNW91_04985</name>
</gene>
<reference evidence="5 6" key="1">
    <citation type="submission" date="2021-01" db="EMBL/GenBank/DDBJ databases">
        <title>Draft genome sequence of Micromonospora sp. strain STR1_7.</title>
        <authorList>
            <person name="Karlyshev A."/>
            <person name="Jawad R."/>
        </authorList>
    </citation>
    <scope>NUCLEOTIDE SEQUENCE [LARGE SCALE GENOMIC DNA]</scope>
    <source>
        <strain evidence="5 6">STR1-7</strain>
    </source>
</reference>
<accession>A0ABS1XPV8</accession>
<dbReference type="PROSITE" id="PS50043">
    <property type="entry name" value="HTH_LUXR_2"/>
    <property type="match status" value="1"/>
</dbReference>